<evidence type="ECO:0000256" key="6">
    <source>
        <dbReference type="ARBA" id="ARBA00022989"/>
    </source>
</evidence>
<feature type="transmembrane region" description="Helical" evidence="9">
    <location>
        <begin position="193"/>
        <end position="219"/>
    </location>
</feature>
<keyword evidence="4" id="KW-1003">Cell membrane</keyword>
<feature type="transmembrane region" description="Helical" evidence="9">
    <location>
        <begin position="239"/>
        <end position="260"/>
    </location>
</feature>
<keyword evidence="7 9" id="KW-0472">Membrane</keyword>
<feature type="transmembrane region" description="Helical" evidence="9">
    <location>
        <begin position="21"/>
        <end position="40"/>
    </location>
</feature>
<feature type="compositionally biased region" description="Polar residues" evidence="8">
    <location>
        <begin position="556"/>
        <end position="565"/>
    </location>
</feature>
<feature type="transmembrane region" description="Helical" evidence="9">
    <location>
        <begin position="155"/>
        <end position="173"/>
    </location>
</feature>
<feature type="transmembrane region" description="Helical" evidence="9">
    <location>
        <begin position="409"/>
        <end position="428"/>
    </location>
</feature>
<organism evidence="10 11">
    <name type="scientific">Sphingobacterium faecale</name>
    <dbReference type="NCBI Taxonomy" id="2803775"/>
    <lineage>
        <taxon>Bacteria</taxon>
        <taxon>Pseudomonadati</taxon>
        <taxon>Bacteroidota</taxon>
        <taxon>Sphingobacteriia</taxon>
        <taxon>Sphingobacteriales</taxon>
        <taxon>Sphingobacteriaceae</taxon>
        <taxon>Sphingobacterium</taxon>
    </lineage>
</organism>
<feature type="region of interest" description="Disordered" evidence="8">
    <location>
        <begin position="537"/>
        <end position="565"/>
    </location>
</feature>
<evidence type="ECO:0000256" key="3">
    <source>
        <dbReference type="ARBA" id="ARBA00022448"/>
    </source>
</evidence>
<name>A0ABS1R4Q6_9SPHI</name>
<keyword evidence="6 9" id="KW-1133">Transmembrane helix</keyword>
<dbReference type="NCBIfam" id="TIGR00842">
    <property type="entry name" value="bcct"/>
    <property type="match status" value="1"/>
</dbReference>
<feature type="transmembrane region" description="Helical" evidence="9">
    <location>
        <begin position="480"/>
        <end position="503"/>
    </location>
</feature>
<comment type="caution">
    <text evidence="10">The sequence shown here is derived from an EMBL/GenBank/DDBJ whole genome shotgun (WGS) entry which is preliminary data.</text>
</comment>
<evidence type="ECO:0000256" key="1">
    <source>
        <dbReference type="ARBA" id="ARBA00004651"/>
    </source>
</evidence>
<keyword evidence="11" id="KW-1185">Reference proteome</keyword>
<dbReference type="Proteomes" id="UP000625283">
    <property type="component" value="Unassembled WGS sequence"/>
</dbReference>
<dbReference type="PANTHER" id="PTHR30047:SF7">
    <property type="entry name" value="HIGH-AFFINITY CHOLINE TRANSPORT PROTEIN"/>
    <property type="match status" value="1"/>
</dbReference>
<evidence type="ECO:0000256" key="2">
    <source>
        <dbReference type="ARBA" id="ARBA00005658"/>
    </source>
</evidence>
<dbReference type="RefSeq" id="WP_202102730.1">
    <property type="nucleotide sequence ID" value="NZ_JAERTY010000004.1"/>
</dbReference>
<evidence type="ECO:0000313" key="10">
    <source>
        <dbReference type="EMBL" id="MBL1408982.1"/>
    </source>
</evidence>
<comment type="subcellular location">
    <subcellularLocation>
        <location evidence="1">Cell membrane</location>
        <topology evidence="1">Multi-pass membrane protein</topology>
    </subcellularLocation>
</comment>
<feature type="transmembrane region" description="Helical" evidence="9">
    <location>
        <begin position="272"/>
        <end position="296"/>
    </location>
</feature>
<dbReference type="Pfam" id="PF02028">
    <property type="entry name" value="BCCT"/>
    <property type="match status" value="1"/>
</dbReference>
<dbReference type="PANTHER" id="PTHR30047">
    <property type="entry name" value="HIGH-AFFINITY CHOLINE TRANSPORT PROTEIN-RELATED"/>
    <property type="match status" value="1"/>
</dbReference>
<keyword evidence="3" id="KW-0813">Transport</keyword>
<feature type="transmembrane region" description="Helical" evidence="9">
    <location>
        <begin position="356"/>
        <end position="374"/>
    </location>
</feature>
<dbReference type="InterPro" id="IPR000060">
    <property type="entry name" value="BCCT_transptr"/>
</dbReference>
<feature type="transmembrane region" description="Helical" evidence="9">
    <location>
        <begin position="99"/>
        <end position="120"/>
    </location>
</feature>
<evidence type="ECO:0000256" key="8">
    <source>
        <dbReference type="SAM" id="MobiDB-lite"/>
    </source>
</evidence>
<feature type="transmembrane region" description="Helical" evidence="9">
    <location>
        <begin position="327"/>
        <end position="344"/>
    </location>
</feature>
<dbReference type="EMBL" id="JAERTY010000004">
    <property type="protein sequence ID" value="MBL1408982.1"/>
    <property type="molecule type" value="Genomic_DNA"/>
</dbReference>
<evidence type="ECO:0000256" key="4">
    <source>
        <dbReference type="ARBA" id="ARBA00022475"/>
    </source>
</evidence>
<evidence type="ECO:0000313" key="11">
    <source>
        <dbReference type="Proteomes" id="UP000625283"/>
    </source>
</evidence>
<feature type="transmembrane region" description="Helical" evidence="9">
    <location>
        <begin position="455"/>
        <end position="474"/>
    </location>
</feature>
<reference evidence="10 11" key="1">
    <citation type="submission" date="2021-01" db="EMBL/GenBank/DDBJ databases">
        <title>C459-1 draft genome sequence.</title>
        <authorList>
            <person name="Zhang X.-F."/>
        </authorList>
    </citation>
    <scope>NUCLEOTIDE SEQUENCE [LARGE SCALE GENOMIC DNA]</scope>
    <source>
        <strain evidence="11">C459-1</strain>
    </source>
</reference>
<gene>
    <name evidence="10" type="ORF">JKG61_09495</name>
</gene>
<evidence type="ECO:0000256" key="9">
    <source>
        <dbReference type="SAM" id="Phobius"/>
    </source>
</evidence>
<accession>A0ABS1R4Q6</accession>
<keyword evidence="5 9" id="KW-0812">Transmembrane</keyword>
<protein>
    <submittedName>
        <fullName evidence="10">BCCT family transporter</fullName>
    </submittedName>
</protein>
<evidence type="ECO:0000256" key="5">
    <source>
        <dbReference type="ARBA" id="ARBA00022692"/>
    </source>
</evidence>
<feature type="transmembrane region" description="Helical" evidence="9">
    <location>
        <begin position="60"/>
        <end position="79"/>
    </location>
</feature>
<comment type="similarity">
    <text evidence="2">Belongs to the BCCT transporter (TC 2.A.15) family.</text>
</comment>
<proteinExistence type="inferred from homology"/>
<evidence type="ECO:0000256" key="7">
    <source>
        <dbReference type="ARBA" id="ARBA00023136"/>
    </source>
</evidence>
<sequence length="565" mass="61636">MSAKKTSSTPQKTSRFVVHKPVFIPTLIIIVVSVTLALLFHKESEVAFARMQDFVSENGGWIYTLSVNSFILFCLYLAFGKYGDVRIGGPDAKPEFKGIAWFAMLFSAGIGNGLVLFSIADPVRDFIDPPRLAPDADPSLIAQEAINFSFLHHGIHGWAIYSVIGLALAYFTYNRKMPLTIRSVFYPILGDRIYSWMGDAIDVVAVVATLFGLATTLGFGVGQINAGMSHVFGIPTSLLFQYGIILAITGIATISVVSGVNKGVKFLSELNIGIAVVLFLLVLFLGPTAFILKGYIQNIGSYLHNFVDMATWSGNYGESDWHNNVTLMYWGWWASWSPFVGTFIARVSRGRTIKQFVLGVLLLPALVTFLWFSAFGGTTMQGLIGGDYALVDAVKENISTALFVFFEKFPFAIIFKILGMLLICSFIITSADSGALVVDSITSGGQRRTPAIQRVLWASLSGIIAAALLTGGGLNTLQAAVTISGMPFAILLVIMCVSLLIGIREDYTMEQRRAKMKQTESYKASITKIMREEQAINPAEEKDIELSNGTVARLDTTPSTDSDNK</sequence>